<dbReference type="Proteomes" id="UP000800981">
    <property type="component" value="Unassembled WGS sequence"/>
</dbReference>
<accession>A0ABX0GQK5</accession>
<organism evidence="2 3">
    <name type="scientific">Motilibacter deserti</name>
    <dbReference type="NCBI Taxonomy" id="2714956"/>
    <lineage>
        <taxon>Bacteria</taxon>
        <taxon>Bacillati</taxon>
        <taxon>Actinomycetota</taxon>
        <taxon>Actinomycetes</taxon>
        <taxon>Motilibacterales</taxon>
        <taxon>Motilibacteraceae</taxon>
        <taxon>Motilibacter</taxon>
    </lineage>
</organism>
<dbReference type="SUPFAM" id="SSF82171">
    <property type="entry name" value="DPP6 N-terminal domain-like"/>
    <property type="match status" value="1"/>
</dbReference>
<comment type="caution">
    <text evidence="2">The sequence shown here is derived from an EMBL/GenBank/DDBJ whole genome shotgun (WGS) entry which is preliminary data.</text>
</comment>
<feature type="region of interest" description="Disordered" evidence="1">
    <location>
        <begin position="52"/>
        <end position="73"/>
    </location>
</feature>
<dbReference type="Gene3D" id="2.120.10.30">
    <property type="entry name" value="TolB, C-terminal domain"/>
    <property type="match status" value="1"/>
</dbReference>
<evidence type="ECO:0000313" key="3">
    <source>
        <dbReference type="Proteomes" id="UP000800981"/>
    </source>
</evidence>
<evidence type="ECO:0008006" key="4">
    <source>
        <dbReference type="Google" id="ProtNLM"/>
    </source>
</evidence>
<sequence length="447" mass="45873">MGDGAAPGPPGEAAPWRLRLAALLALTAFLAWALSACLVGLDAERTRDDGGPLGLPDRLHNPGWLTPDNDEGPRGRAAVVMNGSQFPYVGLGDTNAAALVGPGGDRMTERQGRDEWHPGEDLLLSPDGTRTVSPAGRSGYAASVDVQDLRTGRHREVPMPGAAPADGEFVPSGWSVLAWMPDGDGLVLAGPAGGLGVLDLATGTFQRVADHAAGLVPGSAVAVRGDGRRIAYVVEGQLVVVDVADGWTALQATLPPGAQLGGKAAWSPDGESVAVSVPSGPPPARRWTFRLVDASTGALRPAAFPTVGDAVTLRAVGWRAGDRVVAIAYRPEDYATQPTDTDTGFAVVRRADLVEVTAGASSARTLLRPPWQTLAMDVAQQAAASGLTFTSPDPPPVHLGRATSAVVGLASAALLLAVLRRLVLLLARLLDGPAASPVTTPVVAISD</sequence>
<proteinExistence type="predicted"/>
<dbReference type="EMBL" id="JAANNP010000001">
    <property type="protein sequence ID" value="NHC13121.1"/>
    <property type="molecule type" value="Genomic_DNA"/>
</dbReference>
<evidence type="ECO:0000256" key="1">
    <source>
        <dbReference type="SAM" id="MobiDB-lite"/>
    </source>
</evidence>
<dbReference type="RefSeq" id="WP_166278633.1">
    <property type="nucleotide sequence ID" value="NZ_JAANNP010000001.1"/>
</dbReference>
<dbReference type="InterPro" id="IPR011042">
    <property type="entry name" value="6-blade_b-propeller_TolB-like"/>
</dbReference>
<reference evidence="2 3" key="1">
    <citation type="submission" date="2020-03" db="EMBL/GenBank/DDBJ databases">
        <title>Two novel Motilibacter sp.</title>
        <authorList>
            <person name="Liu S."/>
        </authorList>
    </citation>
    <scope>NUCLEOTIDE SEQUENCE [LARGE SCALE GENOMIC DNA]</scope>
    <source>
        <strain evidence="2 3">E257</strain>
    </source>
</reference>
<name>A0ABX0GQK5_9ACTN</name>
<keyword evidence="3" id="KW-1185">Reference proteome</keyword>
<evidence type="ECO:0000313" key="2">
    <source>
        <dbReference type="EMBL" id="NHC13121.1"/>
    </source>
</evidence>
<gene>
    <name evidence="2" type="ORF">G9H71_04925</name>
</gene>
<protein>
    <recommendedName>
        <fullName evidence="4">WD40 repeat protein</fullName>
    </recommendedName>
</protein>